<evidence type="ECO:0000313" key="2">
    <source>
        <dbReference type="EMBL" id="RZC40456.1"/>
    </source>
</evidence>
<dbReference type="GO" id="GO:0005886">
    <property type="term" value="C:plasma membrane"/>
    <property type="evidence" value="ECO:0007669"/>
    <property type="project" value="TreeGrafter"/>
</dbReference>
<dbReference type="PANTHER" id="PTHR24416">
    <property type="entry name" value="TYROSINE-PROTEIN KINASE RECEPTOR"/>
    <property type="match status" value="1"/>
</dbReference>
<dbReference type="GO" id="GO:0010976">
    <property type="term" value="P:positive regulation of neuron projection development"/>
    <property type="evidence" value="ECO:0007669"/>
    <property type="project" value="TreeGrafter"/>
</dbReference>
<keyword evidence="2" id="KW-0418">Kinase</keyword>
<dbReference type="AlphaFoldDB" id="A0A482W5W4"/>
<dbReference type="PANTHER" id="PTHR24416:SF580">
    <property type="entry name" value="DISCOIDIN DOMAIN RECEPTOR, ISOFORM F"/>
    <property type="match status" value="1"/>
</dbReference>
<gene>
    <name evidence="2" type="ORF">BDFB_009738</name>
</gene>
<evidence type="ECO:0000313" key="3">
    <source>
        <dbReference type="Proteomes" id="UP000292052"/>
    </source>
</evidence>
<dbReference type="GO" id="GO:0005518">
    <property type="term" value="F:collagen binding"/>
    <property type="evidence" value="ECO:0007669"/>
    <property type="project" value="TreeGrafter"/>
</dbReference>
<dbReference type="SUPFAM" id="SSF56112">
    <property type="entry name" value="Protein kinase-like (PK-like)"/>
    <property type="match status" value="1"/>
</dbReference>
<accession>A0A482W5W4</accession>
<dbReference type="GO" id="GO:0051897">
    <property type="term" value="P:positive regulation of phosphatidylinositol 3-kinase/protein kinase B signal transduction"/>
    <property type="evidence" value="ECO:0007669"/>
    <property type="project" value="TreeGrafter"/>
</dbReference>
<dbReference type="Gene3D" id="1.10.510.10">
    <property type="entry name" value="Transferase(Phosphotransferase) domain 1"/>
    <property type="match status" value="2"/>
</dbReference>
<dbReference type="GO" id="GO:0043235">
    <property type="term" value="C:receptor complex"/>
    <property type="evidence" value="ECO:0007669"/>
    <property type="project" value="TreeGrafter"/>
</dbReference>
<dbReference type="Proteomes" id="UP000292052">
    <property type="component" value="Unassembled WGS sequence"/>
</dbReference>
<name>A0A482W5W4_ASBVE</name>
<dbReference type="InterPro" id="IPR001245">
    <property type="entry name" value="Ser-Thr/Tyr_kinase_cat_dom"/>
</dbReference>
<feature type="domain" description="Tyrosine-protein kinase catalytic" evidence="1">
    <location>
        <begin position="1"/>
        <end position="92"/>
    </location>
</feature>
<reference evidence="2 3" key="1">
    <citation type="submission" date="2017-03" db="EMBL/GenBank/DDBJ databases">
        <title>Genome of the blue death feigning beetle - Asbolus verrucosus.</title>
        <authorList>
            <person name="Rider S.D."/>
        </authorList>
    </citation>
    <scope>NUCLEOTIDE SEQUENCE [LARGE SCALE GENOMIC DNA]</scope>
    <source>
        <strain evidence="2">Butters</strain>
        <tissue evidence="2">Head and leg muscle</tissue>
    </source>
</reference>
<organism evidence="2 3">
    <name type="scientific">Asbolus verrucosus</name>
    <name type="common">Desert ironclad beetle</name>
    <dbReference type="NCBI Taxonomy" id="1661398"/>
    <lineage>
        <taxon>Eukaryota</taxon>
        <taxon>Metazoa</taxon>
        <taxon>Ecdysozoa</taxon>
        <taxon>Arthropoda</taxon>
        <taxon>Hexapoda</taxon>
        <taxon>Insecta</taxon>
        <taxon>Pterygota</taxon>
        <taxon>Neoptera</taxon>
        <taxon>Endopterygota</taxon>
        <taxon>Coleoptera</taxon>
        <taxon>Polyphaga</taxon>
        <taxon>Cucujiformia</taxon>
        <taxon>Tenebrionidae</taxon>
        <taxon>Pimeliinae</taxon>
        <taxon>Asbolus</taxon>
    </lineage>
</organism>
<dbReference type="SMART" id="SM00219">
    <property type="entry name" value="TyrKc"/>
    <property type="match status" value="1"/>
</dbReference>
<protein>
    <submittedName>
        <fullName evidence="2">Pkinase Tyr domain containing protein</fullName>
    </submittedName>
</protein>
<dbReference type="InterPro" id="IPR011009">
    <property type="entry name" value="Kinase-like_dom_sf"/>
</dbReference>
<keyword evidence="3" id="KW-1185">Reference proteome</keyword>
<evidence type="ECO:0000259" key="1">
    <source>
        <dbReference type="SMART" id="SM00219"/>
    </source>
</evidence>
<dbReference type="Pfam" id="PF07714">
    <property type="entry name" value="PK_Tyr_Ser-Thr"/>
    <property type="match status" value="2"/>
</dbReference>
<dbReference type="EMBL" id="QDEB01026019">
    <property type="protein sequence ID" value="RZC40456.1"/>
    <property type="molecule type" value="Genomic_DNA"/>
</dbReference>
<dbReference type="OrthoDB" id="6071166at2759"/>
<dbReference type="InterPro" id="IPR050122">
    <property type="entry name" value="RTK"/>
</dbReference>
<dbReference type="GO" id="GO:0038062">
    <property type="term" value="F:protein tyrosine kinase collagen receptor activity"/>
    <property type="evidence" value="ECO:0007669"/>
    <property type="project" value="TreeGrafter"/>
</dbReference>
<sequence length="106" mass="12643">MRNCVIDKSFTVKISDHAMYCDRYESDYYISDTKARLPIRWMSWESLLLNDGCQRYLPRPAACPREIYDLMGECWKRNATDRPRFAEIHLFLQRKNLGYMPAPTQV</sequence>
<keyword evidence="2" id="KW-0808">Transferase</keyword>
<proteinExistence type="predicted"/>
<comment type="caution">
    <text evidence="2">The sequence shown here is derived from an EMBL/GenBank/DDBJ whole genome shotgun (WGS) entry which is preliminary data.</text>
</comment>
<dbReference type="InterPro" id="IPR020635">
    <property type="entry name" value="Tyr_kinase_cat_dom"/>
</dbReference>